<reference evidence="1" key="2">
    <citation type="submission" date="2020-02" db="EMBL/GenBank/DDBJ databases">
        <authorList>
            <consortium name="NCBI Pathogen Detection Project"/>
        </authorList>
    </citation>
    <scope>NUCLEOTIDE SEQUENCE</scope>
    <source>
        <strain evidence="1">MA.MZ045</strain>
    </source>
</reference>
<protein>
    <submittedName>
        <fullName evidence="1">Uncharacterized protein</fullName>
    </submittedName>
</protein>
<evidence type="ECO:0000313" key="1">
    <source>
        <dbReference type="EMBL" id="HAF8581168.1"/>
    </source>
</evidence>
<dbReference type="AlphaFoldDB" id="A0A754E5H6"/>
<gene>
    <name evidence="1" type="ORF">G5T75_005165</name>
</gene>
<reference evidence="1" key="1">
    <citation type="journal article" date="2018" name="Genome Biol.">
        <title>SKESA: strategic k-mer extension for scrupulous assemblies.</title>
        <authorList>
            <person name="Souvorov A."/>
            <person name="Agarwala R."/>
            <person name="Lipman D.J."/>
        </authorList>
    </citation>
    <scope>NUCLEOTIDE SEQUENCE</scope>
    <source>
        <strain evidence="1">MA.MZ045</strain>
    </source>
</reference>
<comment type="caution">
    <text evidence="1">The sequence shown here is derived from an EMBL/GenBank/DDBJ whole genome shotgun (WGS) entry which is preliminary data.</text>
</comment>
<sequence>MRRPCPCDEVIFSQRLFLCFFSSDGDYFFWPPPARGQLTLSGRQSDSAWQLLAHSPGSAEPAGAVSGFRYGQTAEHPGRAASVTGCAAPVAPVKIPGAPCIPAVTLPGCKAQRLTALTFTASLLPSTSAACSPLPDFPGAEITTSRFCRPGGDVP</sequence>
<organism evidence="1">
    <name type="scientific">Salmonella enterica</name>
    <name type="common">Salmonella choleraesuis</name>
    <dbReference type="NCBI Taxonomy" id="28901"/>
    <lineage>
        <taxon>Bacteria</taxon>
        <taxon>Pseudomonadati</taxon>
        <taxon>Pseudomonadota</taxon>
        <taxon>Gammaproteobacteria</taxon>
        <taxon>Enterobacterales</taxon>
        <taxon>Enterobacteriaceae</taxon>
        <taxon>Salmonella</taxon>
    </lineage>
</organism>
<dbReference type="EMBL" id="DAAWNC010000025">
    <property type="protein sequence ID" value="HAF8581168.1"/>
    <property type="molecule type" value="Genomic_DNA"/>
</dbReference>
<proteinExistence type="predicted"/>
<accession>A0A754E5H6</accession>
<name>A0A754E5H6_SALER</name>